<feature type="compositionally biased region" description="Low complexity" evidence="8">
    <location>
        <begin position="634"/>
        <end position="648"/>
    </location>
</feature>
<feature type="compositionally biased region" description="Polar residues" evidence="8">
    <location>
        <begin position="677"/>
        <end position="686"/>
    </location>
</feature>
<feature type="compositionally biased region" description="Basic and acidic residues" evidence="8">
    <location>
        <begin position="666"/>
        <end position="675"/>
    </location>
</feature>
<feature type="compositionally biased region" description="Polar residues" evidence="8">
    <location>
        <begin position="219"/>
        <end position="231"/>
    </location>
</feature>
<feature type="domain" description="CCHC-type" evidence="9">
    <location>
        <begin position="479"/>
        <end position="496"/>
    </location>
</feature>
<feature type="compositionally biased region" description="Acidic residues" evidence="8">
    <location>
        <begin position="278"/>
        <end position="292"/>
    </location>
</feature>
<feature type="compositionally biased region" description="Basic and acidic residues" evidence="8">
    <location>
        <begin position="232"/>
        <end position="241"/>
    </location>
</feature>
<reference evidence="11" key="1">
    <citation type="journal article" date="2016" name="Genome Announc.">
        <title>Draft genome sequences of fungus Aspergillus calidoustus.</title>
        <authorList>
            <person name="Horn F."/>
            <person name="Linde J."/>
            <person name="Mattern D.J."/>
            <person name="Walther G."/>
            <person name="Guthke R."/>
            <person name="Scherlach K."/>
            <person name="Martin K."/>
            <person name="Brakhage A.A."/>
            <person name="Petzke L."/>
            <person name="Valiante V."/>
        </authorList>
    </citation>
    <scope>NUCLEOTIDE SEQUENCE [LARGE SCALE GENOMIC DNA]</scope>
    <source>
        <strain evidence="11">SF006504</strain>
    </source>
</reference>
<dbReference type="GO" id="GO:0031499">
    <property type="term" value="C:TRAMP complex"/>
    <property type="evidence" value="ECO:0007669"/>
    <property type="project" value="TreeGrafter"/>
</dbReference>
<feature type="region of interest" description="Disordered" evidence="8">
    <location>
        <begin position="1"/>
        <end position="23"/>
    </location>
</feature>
<dbReference type="EMBL" id="CDMC01000005">
    <property type="protein sequence ID" value="CEL05307.1"/>
    <property type="molecule type" value="Genomic_DNA"/>
</dbReference>
<evidence type="ECO:0000256" key="4">
    <source>
        <dbReference type="ARBA" id="ARBA00022771"/>
    </source>
</evidence>
<accession>A0A0U5G0M6</accession>
<dbReference type="SMART" id="SM00343">
    <property type="entry name" value="ZnF_C2HC"/>
    <property type="match status" value="4"/>
</dbReference>
<protein>
    <recommendedName>
        <fullName evidence="9">CCHC-type domain-containing protein</fullName>
    </recommendedName>
</protein>
<feature type="region of interest" description="Disordered" evidence="8">
    <location>
        <begin position="47"/>
        <end position="322"/>
    </location>
</feature>
<dbReference type="GO" id="GO:0008270">
    <property type="term" value="F:zinc ion binding"/>
    <property type="evidence" value="ECO:0007669"/>
    <property type="project" value="UniProtKB-KW"/>
</dbReference>
<dbReference type="Gene3D" id="4.10.60.10">
    <property type="entry name" value="Zinc finger, CCHC-type"/>
    <property type="match status" value="1"/>
</dbReference>
<dbReference type="GO" id="GO:0071038">
    <property type="term" value="P:TRAMP-dependent tRNA surveillance pathway"/>
    <property type="evidence" value="ECO:0007669"/>
    <property type="project" value="TreeGrafter"/>
</dbReference>
<feature type="compositionally biased region" description="Polar residues" evidence="8">
    <location>
        <begin position="67"/>
        <end position="79"/>
    </location>
</feature>
<feature type="compositionally biased region" description="Low complexity" evidence="8">
    <location>
        <begin position="129"/>
        <end position="157"/>
    </location>
</feature>
<proteinExistence type="predicted"/>
<gene>
    <name evidence="10" type="ORF">ASPCAL06425</name>
</gene>
<keyword evidence="6" id="KW-0539">Nucleus</keyword>
<feature type="compositionally biased region" description="Gly residues" evidence="8">
    <location>
        <begin position="722"/>
        <end position="742"/>
    </location>
</feature>
<dbReference type="AlphaFoldDB" id="A0A0U5G0M6"/>
<dbReference type="InterPro" id="IPR051644">
    <property type="entry name" value="TRAMP_AT-DNA-binding"/>
</dbReference>
<evidence type="ECO:0000256" key="1">
    <source>
        <dbReference type="ARBA" id="ARBA00004123"/>
    </source>
</evidence>
<evidence type="ECO:0000256" key="6">
    <source>
        <dbReference type="ARBA" id="ARBA00023242"/>
    </source>
</evidence>
<dbReference type="STRING" id="454130.A0A0U5G0M6"/>
<comment type="subcellular location">
    <subcellularLocation>
        <location evidence="1">Nucleus</location>
    </subcellularLocation>
</comment>
<dbReference type="PANTHER" id="PTHR46543:SF1">
    <property type="entry name" value="ZINC FINGER CCHC DOMAIN-CONTAINING PROTEIN 7"/>
    <property type="match status" value="1"/>
</dbReference>
<dbReference type="OMA" id="PTWRRCQ"/>
<name>A0A0U5G0M6_ASPCI</name>
<dbReference type="GO" id="GO:0071039">
    <property type="term" value="P:nuclear polyadenylation-dependent CUT catabolic process"/>
    <property type="evidence" value="ECO:0007669"/>
    <property type="project" value="TreeGrafter"/>
</dbReference>
<evidence type="ECO:0000313" key="11">
    <source>
        <dbReference type="Proteomes" id="UP000054771"/>
    </source>
</evidence>
<evidence type="ECO:0000313" key="10">
    <source>
        <dbReference type="EMBL" id="CEL05307.1"/>
    </source>
</evidence>
<dbReference type="PROSITE" id="PS50158">
    <property type="entry name" value="ZF_CCHC"/>
    <property type="match status" value="1"/>
</dbReference>
<sequence length="761" mass="82317">MQHNWSFRRSVNFHSRQSQASPLPTNYSLCLIDNPRNVLPCIPRHSVQSMSDAPSDDQDSRIASLGAQRTRSTANSSAHSSRHTSREPPSKRQRRSRKTPTDDVQDFVPRGATFSANSLDVDPVTSPVEASAADSHSASDDSSSASESSSSGSSESGSESESDSDSASEKENTRPNANANMGSAPAPNWNKTGKSVIRTSLRSRQRQSARTSTEPASAITANHKQNASVSSDGERKRERGEGASVAEGESNTQALSPEEGEVDEDKEASASSKPIISDDSDDSESLDSEADDSIMLNTISSRGQDRDQNGVISISDDDDDDYDPVNAMISRNQGQFKDDAISISDDDSADGYDPETLSINGDGYDPEALPVLNNPAKDNSIRSIQNGSGDGAKEDAFARFSQKYPAAPLILADLDREDLETQARTMFYDRDINDVNLQLPITCIECLREGHLAEVCPTKECVHCGAWNKHQSTLCPRWRRCQRCRERGHDQKQCPSALKSSANETPCDLCGSQEHTELDCGYLWQLPRPDTTAQPVLVSISCANCLSSHHLIGDCPTPTRPFTSSTTFTLRGIDPEIITNINSVVGPQRGGGPSIPSGRQQGLKIRGRADQARSPSPESDDMMSRVGKKGPIGGNRNANRGNINIRIGGSAGKNRNPGPPPPPPARDYRDREDAYSRNYNPRQRSMSPGRDRRPGRGRGGWQPGPPRSPPRGQGRPPPPRPGRGGGRGNGRGRGGGHRGGGDSSYRPMPSAAKKAWDKYRL</sequence>
<keyword evidence="2" id="KW-0479">Metal-binding</keyword>
<dbReference type="GO" id="GO:0071031">
    <property type="term" value="P:nuclear mRNA surveillance of mRNA 3'-end processing"/>
    <property type="evidence" value="ECO:0007669"/>
    <property type="project" value="TreeGrafter"/>
</dbReference>
<evidence type="ECO:0000256" key="5">
    <source>
        <dbReference type="ARBA" id="ARBA00022833"/>
    </source>
</evidence>
<evidence type="ECO:0000256" key="3">
    <source>
        <dbReference type="ARBA" id="ARBA00022737"/>
    </source>
</evidence>
<keyword evidence="4 7" id="KW-0863">Zinc-finger</keyword>
<feature type="compositionally biased region" description="Pro residues" evidence="8">
    <location>
        <begin position="703"/>
        <end position="721"/>
    </location>
</feature>
<dbReference type="GO" id="GO:0071037">
    <property type="term" value="P:nuclear polyadenylation-dependent snRNA catabolic process"/>
    <property type="evidence" value="ECO:0007669"/>
    <property type="project" value="TreeGrafter"/>
</dbReference>
<organism evidence="10 11">
    <name type="scientific">Aspergillus calidoustus</name>
    <dbReference type="NCBI Taxonomy" id="454130"/>
    <lineage>
        <taxon>Eukaryota</taxon>
        <taxon>Fungi</taxon>
        <taxon>Dikarya</taxon>
        <taxon>Ascomycota</taxon>
        <taxon>Pezizomycotina</taxon>
        <taxon>Eurotiomycetes</taxon>
        <taxon>Eurotiomycetidae</taxon>
        <taxon>Eurotiales</taxon>
        <taxon>Aspergillaceae</taxon>
        <taxon>Aspergillus</taxon>
        <taxon>Aspergillus subgen. Nidulantes</taxon>
    </lineage>
</organism>
<dbReference type="InterPro" id="IPR001878">
    <property type="entry name" value="Znf_CCHC"/>
</dbReference>
<dbReference type="GO" id="GO:0003723">
    <property type="term" value="F:RNA binding"/>
    <property type="evidence" value="ECO:0007669"/>
    <property type="project" value="TreeGrafter"/>
</dbReference>
<dbReference type="GO" id="GO:0071035">
    <property type="term" value="P:nuclear polyadenylation-dependent rRNA catabolic process"/>
    <property type="evidence" value="ECO:0007669"/>
    <property type="project" value="TreeGrafter"/>
</dbReference>
<evidence type="ECO:0000256" key="8">
    <source>
        <dbReference type="SAM" id="MobiDB-lite"/>
    </source>
</evidence>
<dbReference type="OrthoDB" id="7608935at2759"/>
<dbReference type="Proteomes" id="UP000054771">
    <property type="component" value="Unassembled WGS sequence"/>
</dbReference>
<evidence type="ECO:0000256" key="7">
    <source>
        <dbReference type="PROSITE-ProRule" id="PRU00047"/>
    </source>
</evidence>
<dbReference type="GO" id="GO:0071036">
    <property type="term" value="P:nuclear polyadenylation-dependent snoRNA catabolic process"/>
    <property type="evidence" value="ECO:0007669"/>
    <property type="project" value="TreeGrafter"/>
</dbReference>
<feature type="region of interest" description="Disordered" evidence="8">
    <location>
        <begin position="583"/>
        <end position="761"/>
    </location>
</feature>
<evidence type="ECO:0000259" key="9">
    <source>
        <dbReference type="PROSITE" id="PS50158"/>
    </source>
</evidence>
<keyword evidence="11" id="KW-1185">Reference proteome</keyword>
<evidence type="ECO:0000256" key="2">
    <source>
        <dbReference type="ARBA" id="ARBA00022723"/>
    </source>
</evidence>
<dbReference type="PANTHER" id="PTHR46543">
    <property type="entry name" value="ZINC FINGER CCHC DOMAIN-CONTAINING PROTEIN 7"/>
    <property type="match status" value="1"/>
</dbReference>
<keyword evidence="3" id="KW-0677">Repeat</keyword>
<keyword evidence="5" id="KW-0862">Zinc</keyword>